<keyword evidence="7" id="KW-0965">Cell junction</keyword>
<reference evidence="11" key="2">
    <citation type="submission" date="2025-08" db="UniProtKB">
        <authorList>
            <consortium name="Ensembl"/>
        </authorList>
    </citation>
    <scope>IDENTIFICATION</scope>
</reference>
<keyword evidence="12" id="KW-1185">Reference proteome</keyword>
<dbReference type="GO" id="GO:0005198">
    <property type="term" value="F:structural molecule activity"/>
    <property type="evidence" value="ECO:0007669"/>
    <property type="project" value="InterPro"/>
</dbReference>
<evidence type="ECO:0000256" key="1">
    <source>
        <dbReference type="ARBA" id="ARBA00004435"/>
    </source>
</evidence>
<keyword evidence="4" id="KW-0796">Tight junction</keyword>
<reference evidence="11" key="3">
    <citation type="submission" date="2025-09" db="UniProtKB">
        <authorList>
            <consortium name="Ensembl"/>
        </authorList>
    </citation>
    <scope>IDENTIFICATION</scope>
</reference>
<dbReference type="GeneTree" id="ENSGT00520000056155"/>
<proteinExistence type="inferred from homology"/>
<dbReference type="InterPro" id="IPR006187">
    <property type="entry name" value="Claudin"/>
</dbReference>
<reference evidence="11 12" key="1">
    <citation type="submission" date="2018-10" db="EMBL/GenBank/DDBJ databases">
        <title>Improved assembly of the deer mouse Peromyscus maniculatus genome.</title>
        <authorList>
            <person name="Lassance J.-M."/>
            <person name="Hoekstra H.E."/>
        </authorList>
    </citation>
    <scope>NUCLEOTIDE SEQUENCE [LARGE SCALE GENOMIC DNA]</scope>
</reference>
<feature type="transmembrane region" description="Helical" evidence="10">
    <location>
        <begin position="189"/>
        <end position="211"/>
    </location>
</feature>
<dbReference type="GO" id="GO:0005923">
    <property type="term" value="C:bicellular tight junction"/>
    <property type="evidence" value="ECO:0007669"/>
    <property type="project" value="UniProtKB-SubCell"/>
</dbReference>
<protein>
    <submittedName>
        <fullName evidence="11">Uncharacterized LOC102914530</fullName>
    </submittedName>
</protein>
<evidence type="ECO:0000256" key="5">
    <source>
        <dbReference type="ARBA" id="ARBA00022475"/>
    </source>
</evidence>
<dbReference type="Gene3D" id="1.20.140.150">
    <property type="match status" value="1"/>
</dbReference>
<dbReference type="GeneID" id="102914530"/>
<sequence>MVLLTLDMQRFFSGKGCIFKLSALLSSLLALVFEIIIASSQCWRPRRFDNNILQFVSFGLWEAYSPQELNESGTVTKMLVHTTTESTRTSSPEFQIAQTLIVWAILMKPVVLVFGVVAIKISCMKDPFVEMATYCYNVSASVLCVSSLFTLVSVSWNHFVDHYGQTTLDFPPYFPVSKEALITKYCTTVLPLGVLTAAISLFSAVIFLSEISVLQLQSWKKAQHASIVTTQEA</sequence>
<dbReference type="RefSeq" id="XP_006997858.2">
    <property type="nucleotide sequence ID" value="XM_006997796.4"/>
</dbReference>
<evidence type="ECO:0000313" key="11">
    <source>
        <dbReference type="Ensembl" id="ENSPEMP00000031083.1"/>
    </source>
</evidence>
<dbReference type="Ensembl" id="ENSPEMT00000034719.1">
    <property type="protein sequence ID" value="ENSPEMP00000031083.1"/>
    <property type="gene ID" value="ENSPEMG00000024517.1"/>
</dbReference>
<keyword evidence="5" id="KW-1003">Cell membrane</keyword>
<feature type="transmembrane region" description="Helical" evidence="10">
    <location>
        <begin position="134"/>
        <end position="156"/>
    </location>
</feature>
<dbReference type="PANTHER" id="PTHR12002">
    <property type="entry name" value="CLAUDIN"/>
    <property type="match status" value="1"/>
</dbReference>
<evidence type="ECO:0000256" key="7">
    <source>
        <dbReference type="ARBA" id="ARBA00022949"/>
    </source>
</evidence>
<dbReference type="OrthoDB" id="9836705at2759"/>
<dbReference type="GO" id="GO:0005886">
    <property type="term" value="C:plasma membrane"/>
    <property type="evidence" value="ECO:0007669"/>
    <property type="project" value="UniProtKB-SubCell"/>
</dbReference>
<dbReference type="AlphaFoldDB" id="A0A6I9MF92"/>
<evidence type="ECO:0000256" key="3">
    <source>
        <dbReference type="ARBA" id="ARBA00008295"/>
    </source>
</evidence>
<organism evidence="11 12">
    <name type="scientific">Peromyscus maniculatus bairdii</name>
    <name type="common">Prairie deer mouse</name>
    <dbReference type="NCBI Taxonomy" id="230844"/>
    <lineage>
        <taxon>Eukaryota</taxon>
        <taxon>Metazoa</taxon>
        <taxon>Chordata</taxon>
        <taxon>Craniata</taxon>
        <taxon>Vertebrata</taxon>
        <taxon>Euteleostomi</taxon>
        <taxon>Mammalia</taxon>
        <taxon>Eutheria</taxon>
        <taxon>Euarchontoglires</taxon>
        <taxon>Glires</taxon>
        <taxon>Rodentia</taxon>
        <taxon>Myomorpha</taxon>
        <taxon>Muroidea</taxon>
        <taxon>Cricetidae</taxon>
        <taxon>Neotominae</taxon>
        <taxon>Peromyscus</taxon>
    </lineage>
</organism>
<keyword evidence="6 10" id="KW-0812">Transmembrane</keyword>
<evidence type="ECO:0000256" key="10">
    <source>
        <dbReference type="SAM" id="Phobius"/>
    </source>
</evidence>
<evidence type="ECO:0000256" key="9">
    <source>
        <dbReference type="ARBA" id="ARBA00023136"/>
    </source>
</evidence>
<evidence type="ECO:0000313" key="12">
    <source>
        <dbReference type="Proteomes" id="UP000694547"/>
    </source>
</evidence>
<name>A0A6I9MF92_PERMB</name>
<evidence type="ECO:0000256" key="2">
    <source>
        <dbReference type="ARBA" id="ARBA00004651"/>
    </source>
</evidence>
<comment type="similarity">
    <text evidence="3">Belongs to the claudin family.</text>
</comment>
<feature type="transmembrane region" description="Helical" evidence="10">
    <location>
        <begin position="100"/>
        <end position="122"/>
    </location>
</feature>
<dbReference type="Proteomes" id="UP000694547">
    <property type="component" value="Chromosome X"/>
</dbReference>
<accession>A0A6I9MF92</accession>
<evidence type="ECO:0000256" key="4">
    <source>
        <dbReference type="ARBA" id="ARBA00022427"/>
    </source>
</evidence>
<keyword evidence="8 10" id="KW-1133">Transmembrane helix</keyword>
<evidence type="ECO:0000256" key="6">
    <source>
        <dbReference type="ARBA" id="ARBA00022692"/>
    </source>
</evidence>
<gene>
    <name evidence="11" type="primary">LOC102914530</name>
</gene>
<keyword evidence="9 10" id="KW-0472">Membrane</keyword>
<evidence type="ECO:0000256" key="8">
    <source>
        <dbReference type="ARBA" id="ARBA00022989"/>
    </source>
</evidence>
<comment type="subcellular location">
    <subcellularLocation>
        <location evidence="1">Cell junction</location>
        <location evidence="1">Tight junction</location>
    </subcellularLocation>
    <subcellularLocation>
        <location evidence="2">Cell membrane</location>
        <topology evidence="2">Multi-pass membrane protein</topology>
    </subcellularLocation>
</comment>